<dbReference type="PROSITE" id="PS51742">
    <property type="entry name" value="PPC"/>
    <property type="match status" value="1"/>
</dbReference>
<dbReference type="InterPro" id="IPR005175">
    <property type="entry name" value="PPC_dom"/>
</dbReference>
<dbReference type="Gene3D" id="3.30.1330.80">
    <property type="entry name" value="Hypothetical protein, similar to alpha- acetolactate decarboxylase, domain 2"/>
    <property type="match status" value="2"/>
</dbReference>
<proteinExistence type="predicted"/>
<feature type="domain" description="PPC" evidence="1">
    <location>
        <begin position="19"/>
        <end position="164"/>
    </location>
</feature>
<comment type="caution">
    <text evidence="2">The sequence shown here is derived from an EMBL/GenBank/DDBJ whole genome shotgun (WGS) entry which is preliminary data.</text>
</comment>
<gene>
    <name evidence="2" type="ORF">JAO75_00040</name>
</gene>
<sequence length="285" mass="30850">MRRIDHPGPAAADRHAAVPGAAVPLRFVLTPGLTIDEAVAAGMREAGCIGGFVEFRGGRCEPFRYVMPAASSDPRYVAWYSDTFEPAGPVDVTRACAIVGVRDGKTFLHCHGIWNTAEGQRMGHMLAPFSTVAEPIVVTGIGFRDATFEAMPDPETNFTLFEPVRHARAGSPEAGVRVLLAKVRPNQDISLAIEDICFRQGIARANIYGIGSLNGVRFVDGTRVDSYATEVLIHAGHYDNENRQGRARLTLDVVDMDGVISSGEIVRGDNPVCVTFELVIETVER</sequence>
<accession>A0ABS0XUR3</accession>
<protein>
    <submittedName>
        <fullName evidence="2">DUF296 domain-containing protein</fullName>
    </submittedName>
</protein>
<keyword evidence="3" id="KW-1185">Reference proteome</keyword>
<organism evidence="2 3">
    <name type="scientific">Microvirga splendida</name>
    <dbReference type="NCBI Taxonomy" id="2795727"/>
    <lineage>
        <taxon>Bacteria</taxon>
        <taxon>Pseudomonadati</taxon>
        <taxon>Pseudomonadota</taxon>
        <taxon>Alphaproteobacteria</taxon>
        <taxon>Hyphomicrobiales</taxon>
        <taxon>Methylobacteriaceae</taxon>
        <taxon>Microvirga</taxon>
    </lineage>
</organism>
<dbReference type="RefSeq" id="WP_199045544.1">
    <property type="nucleotide sequence ID" value="NZ_JAELXT010000001.1"/>
</dbReference>
<evidence type="ECO:0000313" key="3">
    <source>
        <dbReference type="Proteomes" id="UP000620670"/>
    </source>
</evidence>
<name>A0ABS0XUR3_9HYPH</name>
<evidence type="ECO:0000259" key="1">
    <source>
        <dbReference type="PROSITE" id="PS51742"/>
    </source>
</evidence>
<reference evidence="3" key="1">
    <citation type="submission" date="2020-12" db="EMBL/GenBank/DDBJ databases">
        <title>Hymenobacter sp.</title>
        <authorList>
            <person name="Kim M.K."/>
        </authorList>
    </citation>
    <scope>NUCLEOTIDE SEQUENCE [LARGE SCALE GENOMIC DNA]</scope>
    <source>
        <strain evidence="3">BT325</strain>
    </source>
</reference>
<dbReference type="SUPFAM" id="SSF117856">
    <property type="entry name" value="AF0104/ALDC/Ptd012-like"/>
    <property type="match status" value="2"/>
</dbReference>
<dbReference type="Proteomes" id="UP000620670">
    <property type="component" value="Unassembled WGS sequence"/>
</dbReference>
<dbReference type="EMBL" id="JAELXT010000001">
    <property type="protein sequence ID" value="MBJ6123781.1"/>
    <property type="molecule type" value="Genomic_DNA"/>
</dbReference>
<evidence type="ECO:0000313" key="2">
    <source>
        <dbReference type="EMBL" id="MBJ6123781.1"/>
    </source>
</evidence>